<reference evidence="8" key="1">
    <citation type="journal article" date="2019" name="Int. J. Syst. Evol. Microbiol.">
        <title>The Global Catalogue of Microorganisms (GCM) 10K type strain sequencing project: providing services to taxonomists for standard genome sequencing and annotation.</title>
        <authorList>
            <consortium name="The Broad Institute Genomics Platform"/>
            <consortium name="The Broad Institute Genome Sequencing Center for Infectious Disease"/>
            <person name="Wu L."/>
            <person name="Ma J."/>
        </authorList>
    </citation>
    <scope>NUCLEOTIDE SEQUENCE [LARGE SCALE GENOMIC DNA]</scope>
    <source>
        <strain evidence="8">CGMCC 1.8859</strain>
    </source>
</reference>
<keyword evidence="8" id="KW-1185">Reference proteome</keyword>
<dbReference type="InterPro" id="IPR000792">
    <property type="entry name" value="Tscrpt_reg_LuxR_C"/>
</dbReference>
<dbReference type="InterPro" id="IPR011006">
    <property type="entry name" value="CheY-like_superfamily"/>
</dbReference>
<evidence type="ECO:0000256" key="1">
    <source>
        <dbReference type="ARBA" id="ARBA00023015"/>
    </source>
</evidence>
<dbReference type="CDD" id="cd06170">
    <property type="entry name" value="LuxR_C_like"/>
    <property type="match status" value="1"/>
</dbReference>
<dbReference type="InterPro" id="IPR001789">
    <property type="entry name" value="Sig_transdc_resp-reg_receiver"/>
</dbReference>
<evidence type="ECO:0000313" key="8">
    <source>
        <dbReference type="Proteomes" id="UP000637267"/>
    </source>
</evidence>
<feature type="domain" description="HTH luxR-type" evidence="5">
    <location>
        <begin position="153"/>
        <end position="218"/>
    </location>
</feature>
<name>A0ABQ2PB07_9NEIS</name>
<evidence type="ECO:0000259" key="5">
    <source>
        <dbReference type="PROSITE" id="PS50043"/>
    </source>
</evidence>
<proteinExistence type="predicted"/>
<feature type="domain" description="Response regulatory" evidence="6">
    <location>
        <begin position="23"/>
        <end position="137"/>
    </location>
</feature>
<dbReference type="InterPro" id="IPR036388">
    <property type="entry name" value="WH-like_DNA-bd_sf"/>
</dbReference>
<keyword evidence="1" id="KW-0805">Transcription regulation</keyword>
<dbReference type="PROSITE" id="PS50043">
    <property type="entry name" value="HTH_LUXR_2"/>
    <property type="match status" value="1"/>
</dbReference>
<dbReference type="PRINTS" id="PR00038">
    <property type="entry name" value="HTHLUXR"/>
</dbReference>
<dbReference type="EMBL" id="BMLX01000003">
    <property type="protein sequence ID" value="GGP22291.1"/>
    <property type="molecule type" value="Genomic_DNA"/>
</dbReference>
<dbReference type="SUPFAM" id="SSF52172">
    <property type="entry name" value="CheY-like"/>
    <property type="match status" value="1"/>
</dbReference>
<dbReference type="Pfam" id="PF00196">
    <property type="entry name" value="GerE"/>
    <property type="match status" value="1"/>
</dbReference>
<dbReference type="PANTHER" id="PTHR44688:SF16">
    <property type="entry name" value="DNA-BINDING TRANSCRIPTIONAL ACTIVATOR DEVR_DOSR"/>
    <property type="match status" value="1"/>
</dbReference>
<gene>
    <name evidence="7" type="ORF">GCM10010970_24500</name>
</gene>
<protein>
    <submittedName>
        <fullName evidence="7">DNA-binding response regulator</fullName>
    </submittedName>
</protein>
<feature type="modified residue" description="4-aspartylphosphate" evidence="4">
    <location>
        <position position="72"/>
    </location>
</feature>
<dbReference type="Gene3D" id="1.10.10.10">
    <property type="entry name" value="Winged helix-like DNA-binding domain superfamily/Winged helix DNA-binding domain"/>
    <property type="match status" value="1"/>
</dbReference>
<dbReference type="PANTHER" id="PTHR44688">
    <property type="entry name" value="DNA-BINDING TRANSCRIPTIONAL ACTIVATOR DEVR_DOSR"/>
    <property type="match status" value="1"/>
</dbReference>
<accession>A0ABQ2PB07</accession>
<keyword evidence="4" id="KW-0597">Phosphoprotein</keyword>
<comment type="caution">
    <text evidence="7">The sequence shown here is derived from an EMBL/GenBank/DDBJ whole genome shotgun (WGS) entry which is preliminary data.</text>
</comment>
<dbReference type="Proteomes" id="UP000637267">
    <property type="component" value="Unassembled WGS sequence"/>
</dbReference>
<dbReference type="CDD" id="cd17537">
    <property type="entry name" value="REC_FixJ"/>
    <property type="match status" value="1"/>
</dbReference>
<evidence type="ECO:0000313" key="7">
    <source>
        <dbReference type="EMBL" id="GGP22291.1"/>
    </source>
</evidence>
<dbReference type="RefSeq" id="WP_229709000.1">
    <property type="nucleotide sequence ID" value="NZ_BMLX01000003.1"/>
</dbReference>
<evidence type="ECO:0000259" key="6">
    <source>
        <dbReference type="PROSITE" id="PS50110"/>
    </source>
</evidence>
<sequence>MYIPLQMSLPTAQPIMPNLERQVVYLVDDDEPFRNGLDSLLRSVGLEVASFSAPGEFLAAYNAGHPSCLVLDVRLSGASGLALQKEIAAREMDIPIIFMTGHGDVEMSVAAMKGGAFDFLPKPFREQNMLDAVNAALAKDQERLQREKGLSPLRYGYNSLTSRERQVLDLVLSGLMNKQIASKIHLSEVTVKAHRGQIMKKMGARNIADLVIKATSIGVFPTH</sequence>
<evidence type="ECO:0000256" key="4">
    <source>
        <dbReference type="PROSITE-ProRule" id="PRU00169"/>
    </source>
</evidence>
<dbReference type="SMART" id="SM00421">
    <property type="entry name" value="HTH_LUXR"/>
    <property type="match status" value="1"/>
</dbReference>
<evidence type="ECO:0000256" key="2">
    <source>
        <dbReference type="ARBA" id="ARBA00023125"/>
    </source>
</evidence>
<dbReference type="Pfam" id="PF00072">
    <property type="entry name" value="Response_reg"/>
    <property type="match status" value="1"/>
</dbReference>
<dbReference type="PROSITE" id="PS50110">
    <property type="entry name" value="RESPONSE_REGULATORY"/>
    <property type="match status" value="1"/>
</dbReference>
<dbReference type="Gene3D" id="3.40.50.2300">
    <property type="match status" value="1"/>
</dbReference>
<keyword evidence="3" id="KW-0804">Transcription</keyword>
<dbReference type="GO" id="GO:0003677">
    <property type="term" value="F:DNA binding"/>
    <property type="evidence" value="ECO:0007669"/>
    <property type="project" value="UniProtKB-KW"/>
</dbReference>
<keyword evidence="2 7" id="KW-0238">DNA-binding</keyword>
<evidence type="ECO:0000256" key="3">
    <source>
        <dbReference type="ARBA" id="ARBA00023163"/>
    </source>
</evidence>
<dbReference type="SMART" id="SM00448">
    <property type="entry name" value="REC"/>
    <property type="match status" value="1"/>
</dbReference>
<organism evidence="7 8">
    <name type="scientific">Silvimonas iriomotensis</name>
    <dbReference type="NCBI Taxonomy" id="449662"/>
    <lineage>
        <taxon>Bacteria</taxon>
        <taxon>Pseudomonadati</taxon>
        <taxon>Pseudomonadota</taxon>
        <taxon>Betaproteobacteria</taxon>
        <taxon>Neisseriales</taxon>
        <taxon>Chitinibacteraceae</taxon>
        <taxon>Silvimonas</taxon>
    </lineage>
</organism>